<comment type="caution">
    <text evidence="1">The sequence shown here is derived from an EMBL/GenBank/DDBJ whole genome shotgun (WGS) entry which is preliminary data.</text>
</comment>
<proteinExistence type="predicted"/>
<dbReference type="RefSeq" id="WP_067130009.1">
    <property type="nucleotide sequence ID" value="NZ_KQ948217.1"/>
</dbReference>
<protein>
    <recommendedName>
        <fullName evidence="3">Histidine kinase/HSP90-like ATPase domain-containing protein</fullName>
    </recommendedName>
</protein>
<sequence length="318" mass="34231">MTVLVRPELPAGAGPLSAPERRALALAALGHDGSEITGKLAEEKYRISAAGLGPIWATAAKKLGAERVRPQGRQPELVFRARVHGVLDLPDPENADWLPPDVLGYVQALARGRTLKQYAEDDLHTAVWDVEEIAKQARKMLGGAPTQASLVYRALPQLLRTVQPPVEHAGTDLLPAVRSSPIAASLQTDLPSDEIRAVRVGRVWIRAMLPALGWMGSTLQAAEVVARLVSNGVRHGLPDHATTHTLLLRAAVDETGNLLIDVTDLNRSFPDFEAAVRGERGRGLRQITQLGATVSRFLHHEGPGKTVRAVLSLGPVDH</sequence>
<gene>
    <name evidence="1" type="ORF">AQI95_28725</name>
</gene>
<evidence type="ECO:0000313" key="1">
    <source>
        <dbReference type="EMBL" id="KUN02067.1"/>
    </source>
</evidence>
<accession>A0A117Q0L7</accession>
<dbReference type="STRING" id="67386.AQI95_28725"/>
<reference evidence="1 2" key="1">
    <citation type="submission" date="2015-10" db="EMBL/GenBank/DDBJ databases">
        <title>Draft genome sequence of Streptomyces yokosukanensis DSM 40224, type strain for the species Streptomyces yokosukanensis.</title>
        <authorList>
            <person name="Ruckert C."/>
            <person name="Winkler A."/>
            <person name="Kalinowski J."/>
            <person name="Kampfer P."/>
            <person name="Glaeser S."/>
        </authorList>
    </citation>
    <scope>NUCLEOTIDE SEQUENCE [LARGE SCALE GENOMIC DNA]</scope>
    <source>
        <strain evidence="1 2">DSM 40224</strain>
    </source>
</reference>
<evidence type="ECO:0000313" key="2">
    <source>
        <dbReference type="Proteomes" id="UP000053127"/>
    </source>
</evidence>
<dbReference type="EMBL" id="LMWN01000040">
    <property type="protein sequence ID" value="KUN02067.1"/>
    <property type="molecule type" value="Genomic_DNA"/>
</dbReference>
<keyword evidence="2" id="KW-1185">Reference proteome</keyword>
<organism evidence="1 2">
    <name type="scientific">Streptomyces yokosukanensis</name>
    <dbReference type="NCBI Taxonomy" id="67386"/>
    <lineage>
        <taxon>Bacteria</taxon>
        <taxon>Bacillati</taxon>
        <taxon>Actinomycetota</taxon>
        <taxon>Actinomycetes</taxon>
        <taxon>Kitasatosporales</taxon>
        <taxon>Streptomycetaceae</taxon>
        <taxon>Streptomyces</taxon>
    </lineage>
</organism>
<name>A0A117Q0L7_9ACTN</name>
<dbReference type="OrthoDB" id="4252883at2"/>
<dbReference type="InterPro" id="IPR036890">
    <property type="entry name" value="HATPase_C_sf"/>
</dbReference>
<evidence type="ECO:0008006" key="3">
    <source>
        <dbReference type="Google" id="ProtNLM"/>
    </source>
</evidence>
<dbReference type="Gene3D" id="3.30.565.10">
    <property type="entry name" value="Histidine kinase-like ATPase, C-terminal domain"/>
    <property type="match status" value="1"/>
</dbReference>
<dbReference type="AlphaFoldDB" id="A0A117Q0L7"/>
<dbReference type="Proteomes" id="UP000053127">
    <property type="component" value="Unassembled WGS sequence"/>
</dbReference>